<protein>
    <submittedName>
        <fullName evidence="2">Uncharacterized protein</fullName>
    </submittedName>
</protein>
<feature type="transmembrane region" description="Helical" evidence="1">
    <location>
        <begin position="114"/>
        <end position="138"/>
    </location>
</feature>
<evidence type="ECO:0000313" key="3">
    <source>
        <dbReference type="Proteomes" id="UP000886861"/>
    </source>
</evidence>
<sequence length="219" mass="24839">MKFKDFIHNFFHDKAFRTSKITHVTMYYNYIWATAKIIFGVFFETFFFVLSGIYTILIASTKRVFHNNFRQVETRDSLKKFCKMGILILAASAIFVIYMSRLFFMDYTYTYNKIVGITIAAFSFTELGISIGGLVSATKKNDYLMMGIKCCNLSSALIAIVLTQISLLSITSTIDAALYNAISGVCFGALSMLIGVFMIIFYKKTIKKLPEEGDIQPTI</sequence>
<keyword evidence="1" id="KW-0472">Membrane</keyword>
<reference evidence="2" key="2">
    <citation type="journal article" date="2021" name="PeerJ">
        <title>Extensive microbial diversity within the chicken gut microbiome revealed by metagenomics and culture.</title>
        <authorList>
            <person name="Gilroy R."/>
            <person name="Ravi A."/>
            <person name="Getino M."/>
            <person name="Pursley I."/>
            <person name="Horton D.L."/>
            <person name="Alikhan N.F."/>
            <person name="Baker D."/>
            <person name="Gharbi K."/>
            <person name="Hall N."/>
            <person name="Watson M."/>
            <person name="Adriaenssens E.M."/>
            <person name="Foster-Nyarko E."/>
            <person name="Jarju S."/>
            <person name="Secka A."/>
            <person name="Antonio M."/>
            <person name="Oren A."/>
            <person name="Chaudhuri R.R."/>
            <person name="La Ragione R."/>
            <person name="Hildebrand F."/>
            <person name="Pallen M.J."/>
        </authorList>
    </citation>
    <scope>NUCLEOTIDE SEQUENCE</scope>
    <source>
        <strain evidence="2">CHK186-9395</strain>
    </source>
</reference>
<dbReference type="AlphaFoldDB" id="A0A9D1NEA5"/>
<comment type="caution">
    <text evidence="2">The sequence shown here is derived from an EMBL/GenBank/DDBJ whole genome shotgun (WGS) entry which is preliminary data.</text>
</comment>
<keyword evidence="1" id="KW-1133">Transmembrane helix</keyword>
<feature type="transmembrane region" description="Helical" evidence="1">
    <location>
        <begin position="37"/>
        <end position="60"/>
    </location>
</feature>
<keyword evidence="1" id="KW-0812">Transmembrane</keyword>
<dbReference type="EMBL" id="DVOJ01000012">
    <property type="protein sequence ID" value="HIV01532.1"/>
    <property type="molecule type" value="Genomic_DNA"/>
</dbReference>
<gene>
    <name evidence="2" type="ORF">IAA62_03155</name>
</gene>
<feature type="transmembrane region" description="Helical" evidence="1">
    <location>
        <begin position="177"/>
        <end position="202"/>
    </location>
</feature>
<dbReference type="Proteomes" id="UP000886861">
    <property type="component" value="Unassembled WGS sequence"/>
</dbReference>
<evidence type="ECO:0000256" key="1">
    <source>
        <dbReference type="SAM" id="Phobius"/>
    </source>
</evidence>
<name>A0A9D1NEA5_9FIRM</name>
<evidence type="ECO:0000313" key="2">
    <source>
        <dbReference type="EMBL" id="HIV01532.1"/>
    </source>
</evidence>
<organism evidence="2 3">
    <name type="scientific">Candidatus Caccopulliclostridium gallistercoris</name>
    <dbReference type="NCBI Taxonomy" id="2840719"/>
    <lineage>
        <taxon>Bacteria</taxon>
        <taxon>Bacillati</taxon>
        <taxon>Bacillota</taxon>
        <taxon>Clostridia</taxon>
        <taxon>Candidatus Caccopulliclostridium</taxon>
    </lineage>
</organism>
<feature type="transmembrane region" description="Helical" evidence="1">
    <location>
        <begin position="150"/>
        <end position="171"/>
    </location>
</feature>
<reference evidence="2" key="1">
    <citation type="submission" date="2020-10" db="EMBL/GenBank/DDBJ databases">
        <authorList>
            <person name="Gilroy R."/>
        </authorList>
    </citation>
    <scope>NUCLEOTIDE SEQUENCE</scope>
    <source>
        <strain evidence="2">CHK186-9395</strain>
    </source>
</reference>
<feature type="transmembrane region" description="Helical" evidence="1">
    <location>
        <begin position="81"/>
        <end position="102"/>
    </location>
</feature>
<accession>A0A9D1NEA5</accession>
<proteinExistence type="predicted"/>